<keyword evidence="7" id="KW-0964">Secreted</keyword>
<dbReference type="FunFam" id="3.40.50.1110:FF:000018">
    <property type="entry name" value="Lipase 1"/>
    <property type="match status" value="1"/>
</dbReference>
<feature type="disulfide bond" evidence="14">
    <location>
        <begin position="185"/>
        <end position="232"/>
    </location>
</feature>
<evidence type="ECO:0000256" key="4">
    <source>
        <dbReference type="ARBA" id="ARBA00011245"/>
    </source>
</evidence>
<dbReference type="EC" id="3.1.1.3" evidence="5"/>
<feature type="active site" description="Nucleophile" evidence="13">
    <location>
        <position position="44"/>
    </location>
</feature>
<protein>
    <recommendedName>
        <fullName evidence="5">triacylglycerol lipase</fullName>
        <ecNumber evidence="5">3.1.1.3</ecNumber>
    </recommendedName>
</protein>
<dbReference type="Gene3D" id="3.40.50.1110">
    <property type="entry name" value="SGNH hydrolase"/>
    <property type="match status" value="1"/>
</dbReference>
<evidence type="ECO:0000256" key="11">
    <source>
        <dbReference type="ARBA" id="ARBA00023098"/>
    </source>
</evidence>
<feature type="disulfide bond" evidence="14">
    <location>
        <begin position="61"/>
        <end position="86"/>
    </location>
</feature>
<feature type="active site" evidence="13">
    <location>
        <position position="251"/>
    </location>
</feature>
<comment type="subcellular location">
    <subcellularLocation>
        <location evidence="2">Secreted</location>
    </subcellularLocation>
</comment>
<gene>
    <name evidence="17" type="ORF">OG549_32170</name>
</gene>
<dbReference type="InterPro" id="IPR013830">
    <property type="entry name" value="SGNH_hydro"/>
</dbReference>
<keyword evidence="8 15" id="KW-0732">Signal</keyword>
<feature type="signal peptide" evidence="15">
    <location>
        <begin position="1"/>
        <end position="29"/>
    </location>
</feature>
<evidence type="ECO:0000256" key="6">
    <source>
        <dbReference type="ARBA" id="ARBA00022487"/>
    </source>
</evidence>
<dbReference type="GO" id="GO:0019433">
    <property type="term" value="P:triglyceride catabolic process"/>
    <property type="evidence" value="ECO:0007669"/>
    <property type="project" value="TreeGrafter"/>
</dbReference>
<dbReference type="CDD" id="cd01823">
    <property type="entry name" value="SEST_like"/>
    <property type="match status" value="1"/>
</dbReference>
<evidence type="ECO:0000259" key="16">
    <source>
        <dbReference type="Pfam" id="PF13472"/>
    </source>
</evidence>
<comment type="subunit">
    <text evidence="4">Monomer.</text>
</comment>
<feature type="disulfide bond" evidence="14">
    <location>
        <begin position="127"/>
        <end position="135"/>
    </location>
</feature>
<keyword evidence="12 14" id="KW-1015">Disulfide bond</keyword>
<sequence>MKLSRIAAYAWALVLAVALSLTGAGVAAAATQAAGSHYVALGDSYSSGVGAGSYDSSSGSCKRSTKAYPALWAAAHSPASFNFTACSGARTGDVTSSQLGPLSSTTDLVSITIGGNDAGFSDVMTSCVLYSESTCLSKVAAARGYVDSTLPGLLDSVYSAIRSKAPNAHVVVIGYPHFYKIGGNCVAGLSENSRSAINGAADELNSVTAKRAADHGFSFADVVPGFTGHEICSSGPWLNSVVWTNIGESYHPTAAGQSGGYLPTFTNAA</sequence>
<name>A0AAU2VBT1_9ACTN</name>
<keyword evidence="9 17" id="KW-0378">Hydrolase</keyword>
<dbReference type="PANTHER" id="PTHR37981:SF1">
    <property type="entry name" value="SGNH HYDROLASE-TYPE ESTERASE DOMAIN-CONTAINING PROTEIN"/>
    <property type="match status" value="1"/>
</dbReference>
<evidence type="ECO:0000256" key="9">
    <source>
        <dbReference type="ARBA" id="ARBA00022801"/>
    </source>
</evidence>
<proteinExistence type="inferred from homology"/>
<accession>A0AAU2VBT1</accession>
<evidence type="ECO:0000256" key="14">
    <source>
        <dbReference type="PIRSR" id="PIRSR637460-2"/>
    </source>
</evidence>
<evidence type="ECO:0000256" key="3">
    <source>
        <dbReference type="ARBA" id="ARBA00008668"/>
    </source>
</evidence>
<dbReference type="InterPro" id="IPR036514">
    <property type="entry name" value="SGNH_hydro_sf"/>
</dbReference>
<organism evidence="17">
    <name type="scientific">Streptomyces sp. NBC_00003</name>
    <dbReference type="NCBI Taxonomy" id="2903608"/>
    <lineage>
        <taxon>Bacteria</taxon>
        <taxon>Bacillati</taxon>
        <taxon>Actinomycetota</taxon>
        <taxon>Actinomycetes</taxon>
        <taxon>Kitasatosporales</taxon>
        <taxon>Streptomycetaceae</taxon>
        <taxon>Streptomyces</taxon>
    </lineage>
</organism>
<keyword evidence="11" id="KW-0443">Lipid metabolism</keyword>
<dbReference type="AlphaFoldDB" id="A0AAU2VBT1"/>
<feature type="chain" id="PRO_5043939874" description="triacylglycerol lipase" evidence="15">
    <location>
        <begin position="30"/>
        <end position="269"/>
    </location>
</feature>
<comment type="catalytic activity">
    <reaction evidence="1">
        <text>a triacylglycerol + H2O = a diacylglycerol + a fatty acid + H(+)</text>
        <dbReference type="Rhea" id="RHEA:12044"/>
        <dbReference type="ChEBI" id="CHEBI:15377"/>
        <dbReference type="ChEBI" id="CHEBI:15378"/>
        <dbReference type="ChEBI" id="CHEBI:17855"/>
        <dbReference type="ChEBI" id="CHEBI:18035"/>
        <dbReference type="ChEBI" id="CHEBI:28868"/>
        <dbReference type="EC" id="3.1.1.3"/>
    </reaction>
</comment>
<dbReference type="SUPFAM" id="SSF52266">
    <property type="entry name" value="SGNH hydrolase"/>
    <property type="match status" value="1"/>
</dbReference>
<evidence type="ECO:0000256" key="8">
    <source>
        <dbReference type="ARBA" id="ARBA00022729"/>
    </source>
</evidence>
<reference evidence="17" key="1">
    <citation type="submission" date="2022-10" db="EMBL/GenBank/DDBJ databases">
        <title>The complete genomes of actinobacterial strains from the NBC collection.</title>
        <authorList>
            <person name="Joergensen T.S."/>
            <person name="Alvarez Arevalo M."/>
            <person name="Sterndorff E.B."/>
            <person name="Faurdal D."/>
            <person name="Vuksanovic O."/>
            <person name="Mourched A.-S."/>
            <person name="Charusanti P."/>
            <person name="Shaw S."/>
            <person name="Blin K."/>
            <person name="Weber T."/>
        </authorList>
    </citation>
    <scope>NUCLEOTIDE SEQUENCE</scope>
    <source>
        <strain evidence="17">NBC_00003</strain>
    </source>
</reference>
<evidence type="ECO:0000256" key="15">
    <source>
        <dbReference type="SAM" id="SignalP"/>
    </source>
</evidence>
<dbReference type="InterPro" id="IPR037460">
    <property type="entry name" value="SEST-like"/>
</dbReference>
<dbReference type="Pfam" id="PF13472">
    <property type="entry name" value="Lipase_GDSL_2"/>
    <property type="match status" value="1"/>
</dbReference>
<comment type="similarity">
    <text evidence="3">Belongs to the 'GDSL' lipolytic enzyme family.</text>
</comment>
<feature type="domain" description="SGNH hydrolase-type esterase" evidence="16">
    <location>
        <begin position="40"/>
        <end position="257"/>
    </location>
</feature>
<evidence type="ECO:0000256" key="13">
    <source>
        <dbReference type="PIRSR" id="PIRSR637460-1"/>
    </source>
</evidence>
<evidence type="ECO:0000313" key="17">
    <source>
        <dbReference type="EMBL" id="WTW64933.1"/>
    </source>
</evidence>
<evidence type="ECO:0000256" key="7">
    <source>
        <dbReference type="ARBA" id="ARBA00022525"/>
    </source>
</evidence>
<dbReference type="PANTHER" id="PTHR37981">
    <property type="entry name" value="LIPASE 2"/>
    <property type="match status" value="1"/>
</dbReference>
<evidence type="ECO:0000256" key="2">
    <source>
        <dbReference type="ARBA" id="ARBA00004613"/>
    </source>
</evidence>
<keyword evidence="6" id="KW-0719">Serine esterase</keyword>
<keyword evidence="10" id="KW-0442">Lipid degradation</keyword>
<dbReference type="EMBL" id="CP108318">
    <property type="protein sequence ID" value="WTW64933.1"/>
    <property type="molecule type" value="Genomic_DNA"/>
</dbReference>
<evidence type="ECO:0000256" key="12">
    <source>
        <dbReference type="ARBA" id="ARBA00023157"/>
    </source>
</evidence>
<dbReference type="GO" id="GO:0005576">
    <property type="term" value="C:extracellular region"/>
    <property type="evidence" value="ECO:0007669"/>
    <property type="project" value="UniProtKB-SubCell"/>
</dbReference>
<evidence type="ECO:0000256" key="5">
    <source>
        <dbReference type="ARBA" id="ARBA00013279"/>
    </source>
</evidence>
<evidence type="ECO:0000256" key="1">
    <source>
        <dbReference type="ARBA" id="ARBA00001024"/>
    </source>
</evidence>
<dbReference type="GO" id="GO:0004806">
    <property type="term" value="F:triacylglycerol lipase activity"/>
    <property type="evidence" value="ECO:0007669"/>
    <property type="project" value="UniProtKB-EC"/>
</dbReference>
<dbReference type="GO" id="GO:0106435">
    <property type="term" value="F:carboxylesterase activity"/>
    <property type="evidence" value="ECO:0007669"/>
    <property type="project" value="UniProtKB-ARBA"/>
</dbReference>
<evidence type="ECO:0000256" key="10">
    <source>
        <dbReference type="ARBA" id="ARBA00022963"/>
    </source>
</evidence>